<dbReference type="InterPro" id="IPR018527">
    <property type="entry name" value="Rubredoxin_Fe_BS"/>
</dbReference>
<evidence type="ECO:0000313" key="7">
    <source>
        <dbReference type="EMBL" id="MBE1610111.1"/>
    </source>
</evidence>
<dbReference type="InterPro" id="IPR024935">
    <property type="entry name" value="Rubredoxin_dom"/>
</dbReference>
<dbReference type="EMBL" id="JADBEM010000001">
    <property type="protein sequence ID" value="MBE1610111.1"/>
    <property type="molecule type" value="Genomic_DNA"/>
</dbReference>
<dbReference type="GO" id="GO:0005506">
    <property type="term" value="F:iron ion binding"/>
    <property type="evidence" value="ECO:0007669"/>
    <property type="project" value="InterPro"/>
</dbReference>
<accession>A0A927RME7</accession>
<keyword evidence="8" id="KW-1185">Reference proteome</keyword>
<keyword evidence="3" id="KW-0479">Metal-binding</keyword>
<organism evidence="7 8">
    <name type="scientific">Actinopolymorpha pittospori</name>
    <dbReference type="NCBI Taxonomy" id="648752"/>
    <lineage>
        <taxon>Bacteria</taxon>
        <taxon>Bacillati</taxon>
        <taxon>Actinomycetota</taxon>
        <taxon>Actinomycetes</taxon>
        <taxon>Propionibacteriales</taxon>
        <taxon>Actinopolymorphaceae</taxon>
        <taxon>Actinopolymorpha</taxon>
    </lineage>
</organism>
<evidence type="ECO:0000256" key="1">
    <source>
        <dbReference type="ARBA" id="ARBA00002792"/>
    </source>
</evidence>
<dbReference type="AlphaFoldDB" id="A0A927RME7"/>
<comment type="function">
    <text evidence="1">Involved in the hydrocarbon hydroxylating system, which transfers electrons from NADH to rubredoxin reductase and then through rubredoxin to alkane 1 monooxygenase.</text>
</comment>
<evidence type="ECO:0000259" key="6">
    <source>
        <dbReference type="PROSITE" id="PS50903"/>
    </source>
</evidence>
<dbReference type="RefSeq" id="WP_192753532.1">
    <property type="nucleotide sequence ID" value="NZ_BAABJL010000131.1"/>
</dbReference>
<evidence type="ECO:0000256" key="4">
    <source>
        <dbReference type="ARBA" id="ARBA00022982"/>
    </source>
</evidence>
<keyword evidence="5" id="KW-0408">Iron</keyword>
<dbReference type="PROSITE" id="PS50903">
    <property type="entry name" value="RUBREDOXIN_LIKE"/>
    <property type="match status" value="1"/>
</dbReference>
<keyword evidence="4" id="KW-0249">Electron transport</keyword>
<evidence type="ECO:0000256" key="3">
    <source>
        <dbReference type="ARBA" id="ARBA00022723"/>
    </source>
</evidence>
<gene>
    <name evidence="7" type="ORF">HEB94_006959</name>
</gene>
<dbReference type="CDD" id="cd00730">
    <property type="entry name" value="rubredoxin"/>
    <property type="match status" value="1"/>
</dbReference>
<reference evidence="7" key="1">
    <citation type="submission" date="2020-10" db="EMBL/GenBank/DDBJ databases">
        <title>Sequencing the genomes of 1000 actinobacteria strains.</title>
        <authorList>
            <person name="Klenk H.-P."/>
        </authorList>
    </citation>
    <scope>NUCLEOTIDE SEQUENCE</scope>
    <source>
        <strain evidence="7">DSM 45354</strain>
    </source>
</reference>
<dbReference type="Proteomes" id="UP000638648">
    <property type="component" value="Unassembled WGS sequence"/>
</dbReference>
<protein>
    <submittedName>
        <fullName evidence="7">Rubredoxin</fullName>
    </submittedName>
</protein>
<name>A0A927RME7_9ACTN</name>
<dbReference type="PROSITE" id="PS00202">
    <property type="entry name" value="RUBREDOXIN"/>
    <property type="match status" value="1"/>
</dbReference>
<dbReference type="SUPFAM" id="SSF57802">
    <property type="entry name" value="Rubredoxin-like"/>
    <property type="match status" value="1"/>
</dbReference>
<dbReference type="Gene3D" id="2.20.28.10">
    <property type="match status" value="1"/>
</dbReference>
<sequence length="442" mass="48516">MTTLTGFVTEGTSETVLAGALVRGYRTLLRTTRALRVYATADTTSTLLATVPAADYPALEIRTGTAKGSDYVLVASGGIPGGQGWICSRWRTSHYAMPHDEPLPGAGVRTGTDGRFSLDVPNGAPAEEVYRLRAGADGHLDGESARGYAALPFTVPLPAATNPVSEARLVSLLHHFKGWYYTPKRPGLATRFTPQYPYDIGITVALETGHPTPPTYNDCCSFVEALLVRGWKDAAVPGFTWNLTKHKRSMITDPTHIYSSVEVLEDSGVADHIDGDALPPPWTVMQGWRNPNNLGSGGHTFLIVDTHRETGRVLTLESNLTYGLNGPGMRMLGNVGDFMGRQFLCPTDGYVYDPAVGDPAHGVPPDTPFRAPTMWDLVRGNAIPPTWVCPGCGTSQLLFVPYCRPPRDWWKHDYLKTWDDIRSYYTGRRLARLRVRDLAWVR</sequence>
<evidence type="ECO:0000313" key="8">
    <source>
        <dbReference type="Proteomes" id="UP000638648"/>
    </source>
</evidence>
<keyword evidence="2" id="KW-0813">Transport</keyword>
<dbReference type="InterPro" id="IPR024934">
    <property type="entry name" value="Rubredoxin-like_dom"/>
</dbReference>
<evidence type="ECO:0000256" key="5">
    <source>
        <dbReference type="ARBA" id="ARBA00023004"/>
    </source>
</evidence>
<proteinExistence type="predicted"/>
<evidence type="ECO:0000256" key="2">
    <source>
        <dbReference type="ARBA" id="ARBA00022448"/>
    </source>
</evidence>
<comment type="caution">
    <text evidence="7">The sequence shown here is derived from an EMBL/GenBank/DDBJ whole genome shotgun (WGS) entry which is preliminary data.</text>
</comment>
<feature type="domain" description="Rubredoxin-like" evidence="6">
    <location>
        <begin position="340"/>
        <end position="402"/>
    </location>
</feature>
<dbReference type="Pfam" id="PF00301">
    <property type="entry name" value="Rubredoxin"/>
    <property type="match status" value="1"/>
</dbReference>